<keyword evidence="3" id="KW-0238">DNA-binding</keyword>
<name>A0A2T3LUF9_PHOAN</name>
<dbReference type="InterPro" id="IPR009061">
    <property type="entry name" value="DNA-bd_dom_put_sf"/>
</dbReference>
<dbReference type="PANTHER" id="PTHR30204:SF69">
    <property type="entry name" value="MERR-FAMILY TRANSCRIPTIONAL REGULATOR"/>
    <property type="match status" value="1"/>
</dbReference>
<evidence type="ECO:0000256" key="1">
    <source>
        <dbReference type="ARBA" id="ARBA00022491"/>
    </source>
</evidence>
<protein>
    <submittedName>
        <fullName evidence="5">Uncharacterized protein</fullName>
    </submittedName>
</protein>
<dbReference type="GO" id="GO:0003700">
    <property type="term" value="F:DNA-binding transcription factor activity"/>
    <property type="evidence" value="ECO:0007669"/>
    <property type="project" value="InterPro"/>
</dbReference>
<evidence type="ECO:0000313" key="5">
    <source>
        <dbReference type="EMBL" id="PQJ62568.1"/>
    </source>
</evidence>
<organism evidence="5 6">
    <name type="scientific">Photobacterium angustum</name>
    <dbReference type="NCBI Taxonomy" id="661"/>
    <lineage>
        <taxon>Bacteria</taxon>
        <taxon>Pseudomonadati</taxon>
        <taxon>Pseudomonadota</taxon>
        <taxon>Gammaproteobacteria</taxon>
        <taxon>Vibrionales</taxon>
        <taxon>Vibrionaceae</taxon>
        <taxon>Photobacterium</taxon>
    </lineage>
</organism>
<dbReference type="EMBL" id="MSCJ01000003">
    <property type="protein sequence ID" value="PQJ62568.1"/>
    <property type="molecule type" value="Genomic_DNA"/>
</dbReference>
<dbReference type="PROSITE" id="PS50937">
    <property type="entry name" value="HTH_MERR_2"/>
    <property type="match status" value="1"/>
</dbReference>
<dbReference type="Gene3D" id="1.10.1660.10">
    <property type="match status" value="1"/>
</dbReference>
<dbReference type="OrthoDB" id="9808480at2"/>
<reference evidence="5 6" key="1">
    <citation type="submission" date="2016-12" db="EMBL/GenBank/DDBJ databases">
        <title>Diversity of luminous bacteria.</title>
        <authorList>
            <person name="Yoshizawa S."/>
            <person name="Kogure K."/>
        </authorList>
    </citation>
    <scope>NUCLEOTIDE SEQUENCE [LARGE SCALE GENOMIC DNA]</scope>
    <source>
        <strain evidence="5 6">LC1-200</strain>
    </source>
</reference>
<evidence type="ECO:0000256" key="3">
    <source>
        <dbReference type="ARBA" id="ARBA00023125"/>
    </source>
</evidence>
<evidence type="ECO:0000256" key="4">
    <source>
        <dbReference type="ARBA" id="ARBA00023163"/>
    </source>
</evidence>
<dbReference type="SMART" id="SM00422">
    <property type="entry name" value="HTH_MERR"/>
    <property type="match status" value="1"/>
</dbReference>
<keyword evidence="4" id="KW-0804">Transcription</keyword>
<accession>A0A2T3LUF9</accession>
<dbReference type="SUPFAM" id="SSF46955">
    <property type="entry name" value="Putative DNA-binding domain"/>
    <property type="match status" value="1"/>
</dbReference>
<keyword evidence="1" id="KW-0678">Repressor</keyword>
<evidence type="ECO:0000256" key="2">
    <source>
        <dbReference type="ARBA" id="ARBA00023015"/>
    </source>
</evidence>
<dbReference type="AlphaFoldDB" id="A0A2T3LUF9"/>
<evidence type="ECO:0000313" key="6">
    <source>
        <dbReference type="Proteomes" id="UP000238730"/>
    </source>
</evidence>
<dbReference type="PRINTS" id="PR00040">
    <property type="entry name" value="HTHMERR"/>
</dbReference>
<comment type="caution">
    <text evidence="5">The sequence shown here is derived from an EMBL/GenBank/DDBJ whole genome shotgun (WGS) entry which is preliminary data.</text>
</comment>
<dbReference type="RefSeq" id="WP_005364876.1">
    <property type="nucleotide sequence ID" value="NZ_JAKJTG010000020.1"/>
</dbReference>
<dbReference type="PANTHER" id="PTHR30204">
    <property type="entry name" value="REDOX-CYCLING DRUG-SENSING TRANSCRIPTIONAL ACTIVATOR SOXR"/>
    <property type="match status" value="1"/>
</dbReference>
<dbReference type="InterPro" id="IPR047057">
    <property type="entry name" value="MerR_fam"/>
</dbReference>
<dbReference type="Proteomes" id="UP000238730">
    <property type="component" value="Unassembled WGS sequence"/>
</dbReference>
<dbReference type="Pfam" id="PF13411">
    <property type="entry name" value="MerR_1"/>
    <property type="match status" value="1"/>
</dbReference>
<dbReference type="GO" id="GO:0003677">
    <property type="term" value="F:DNA binding"/>
    <property type="evidence" value="ECO:0007669"/>
    <property type="project" value="UniProtKB-KW"/>
</dbReference>
<dbReference type="InterPro" id="IPR000551">
    <property type="entry name" value="MerR-type_HTH_dom"/>
</dbReference>
<proteinExistence type="predicted"/>
<gene>
    <name evidence="5" type="ORF">BTO08_20280</name>
</gene>
<sequence length="116" mass="13113">MYIGEVSKLTGASAKAIRLYESLGLLGTVVRKGSYRIYDDNHVRTVILIKDAQSIGVSLAEFKRLLGDKTVLSWHVVSTFLDQKSKAIEEQINLLHQQQSMIQTYQDNIKKCLETN</sequence>
<keyword evidence="2" id="KW-0805">Transcription regulation</keyword>